<proteinExistence type="predicted"/>
<sequence length="169" mass="19275">MFFKKKVKYKLYLGQIEVVERRDLKRFLDQSGYWGGGKLNEQLYHRLLDIFDLPLAKSLSVVSEQDLAIDIAIPGFQGGAAFIGSLDATVFPVFWRPKVQVNAKIYTIETGQTLHQVEVVSKMAWKTYLQGIISPRALLGLFPPFGIKDLEPLLFESCYKAVTRLRAKY</sequence>
<evidence type="ECO:0000313" key="1">
    <source>
        <dbReference type="EMBL" id="KEI71269.1"/>
    </source>
</evidence>
<comment type="caution">
    <text evidence="1">The sequence shown here is derived from an EMBL/GenBank/DDBJ whole genome shotgun (WGS) entry which is preliminary data.</text>
</comment>
<organism evidence="1 2">
    <name type="scientific">Endozoicomonas elysicola</name>
    <dbReference type="NCBI Taxonomy" id="305900"/>
    <lineage>
        <taxon>Bacteria</taxon>
        <taxon>Pseudomonadati</taxon>
        <taxon>Pseudomonadota</taxon>
        <taxon>Gammaproteobacteria</taxon>
        <taxon>Oceanospirillales</taxon>
        <taxon>Endozoicomonadaceae</taxon>
        <taxon>Endozoicomonas</taxon>
    </lineage>
</organism>
<evidence type="ECO:0000313" key="2">
    <source>
        <dbReference type="Proteomes" id="UP000027997"/>
    </source>
</evidence>
<dbReference type="AlphaFoldDB" id="A0A081KAU3"/>
<dbReference type="Proteomes" id="UP000027997">
    <property type="component" value="Unassembled WGS sequence"/>
</dbReference>
<protein>
    <submittedName>
        <fullName evidence="1">Uncharacterized protein</fullName>
    </submittedName>
</protein>
<dbReference type="eggNOG" id="ENOG502ZPA3">
    <property type="taxonomic scope" value="Bacteria"/>
</dbReference>
<gene>
    <name evidence="1" type="ORF">GV64_11410</name>
</gene>
<keyword evidence="2" id="KW-1185">Reference proteome</keyword>
<dbReference type="EMBL" id="JOJP01000001">
    <property type="protein sequence ID" value="KEI71269.1"/>
    <property type="molecule type" value="Genomic_DNA"/>
</dbReference>
<accession>A0A081KAU3</accession>
<reference evidence="1 2" key="1">
    <citation type="submission" date="2014-06" db="EMBL/GenBank/DDBJ databases">
        <title>Whole Genome Sequences of Three Symbiotic Endozoicomonas Bacteria.</title>
        <authorList>
            <person name="Neave M.J."/>
            <person name="Apprill A."/>
            <person name="Voolstra C.R."/>
        </authorList>
    </citation>
    <scope>NUCLEOTIDE SEQUENCE [LARGE SCALE GENOMIC DNA]</scope>
    <source>
        <strain evidence="1 2">DSM 22380</strain>
    </source>
</reference>
<name>A0A081KAU3_9GAMM</name>
<dbReference type="STRING" id="305900.GV64_11410"/>
<dbReference type="RefSeq" id="WP_020582842.1">
    <property type="nucleotide sequence ID" value="NZ_JOJP01000001.1"/>
</dbReference>